<dbReference type="InterPro" id="IPR000182">
    <property type="entry name" value="GNAT_dom"/>
</dbReference>
<comment type="caution">
    <text evidence="2">The sequence shown here is derived from an EMBL/GenBank/DDBJ whole genome shotgun (WGS) entry which is preliminary data.</text>
</comment>
<evidence type="ECO:0000313" key="3">
    <source>
        <dbReference type="Proteomes" id="UP000230052"/>
    </source>
</evidence>
<sequence>MDRKYRLKIREATMEDCYDMWIWRNRPAVRKWCFDAKKISYKSHKEWFGKAHNDKYVRIYIVENVKKEKIGTVRFKIKINRQNCAYLSVYLNSLFLGKGFGHRIVKKATDFFLKEKEGVTHIIAEVFEDNIASQRVFEKASYVLVKRMTKQNKKIKVFMYERGYGFGY</sequence>
<accession>A0A2J0KZI5</accession>
<dbReference type="InterPro" id="IPR016181">
    <property type="entry name" value="Acyl_CoA_acyltransferase"/>
</dbReference>
<dbReference type="Gene3D" id="3.40.630.30">
    <property type="match status" value="1"/>
</dbReference>
<evidence type="ECO:0000313" key="2">
    <source>
        <dbReference type="EMBL" id="PIU41830.1"/>
    </source>
</evidence>
<organism evidence="2 3">
    <name type="scientific">Candidatus Aquitaenariimonas noxiae</name>
    <dbReference type="NCBI Taxonomy" id="1974741"/>
    <lineage>
        <taxon>Bacteria</taxon>
        <taxon>Pseudomonadati</taxon>
        <taxon>Candidatus Omnitrophota</taxon>
        <taxon>Candidatus Aquitaenariimonas</taxon>
    </lineage>
</organism>
<dbReference type="Proteomes" id="UP000230052">
    <property type="component" value="Unassembled WGS sequence"/>
</dbReference>
<evidence type="ECO:0000259" key="1">
    <source>
        <dbReference type="PROSITE" id="PS51186"/>
    </source>
</evidence>
<proteinExistence type="predicted"/>
<dbReference type="Pfam" id="PF13302">
    <property type="entry name" value="Acetyltransf_3"/>
    <property type="match status" value="1"/>
</dbReference>
<dbReference type="EMBL" id="PEWV01000032">
    <property type="protein sequence ID" value="PIU41830.1"/>
    <property type="molecule type" value="Genomic_DNA"/>
</dbReference>
<dbReference type="SUPFAM" id="SSF55729">
    <property type="entry name" value="Acyl-CoA N-acyltransferases (Nat)"/>
    <property type="match status" value="1"/>
</dbReference>
<reference evidence="2 3" key="1">
    <citation type="submission" date="2017-09" db="EMBL/GenBank/DDBJ databases">
        <title>Depth-based differentiation of microbial function through sediment-hosted aquifers and enrichment of novel symbionts in the deep terrestrial subsurface.</title>
        <authorList>
            <person name="Probst A.J."/>
            <person name="Ladd B."/>
            <person name="Jarett J.K."/>
            <person name="Geller-Mcgrath D.E."/>
            <person name="Sieber C.M."/>
            <person name="Emerson J.B."/>
            <person name="Anantharaman K."/>
            <person name="Thomas B.C."/>
            <person name="Malmstrom R."/>
            <person name="Stieglmeier M."/>
            <person name="Klingl A."/>
            <person name="Woyke T."/>
            <person name="Ryan C.M."/>
            <person name="Banfield J.F."/>
        </authorList>
    </citation>
    <scope>NUCLEOTIDE SEQUENCE [LARGE SCALE GENOMIC DNA]</scope>
    <source>
        <strain evidence="2">CG07_land_8_20_14_0_80_42_15</strain>
    </source>
</reference>
<dbReference type="PROSITE" id="PS51186">
    <property type="entry name" value="GNAT"/>
    <property type="match status" value="1"/>
</dbReference>
<dbReference type="PANTHER" id="PTHR43328:SF1">
    <property type="entry name" value="N-ACETYLTRANSFERASE DOMAIN-CONTAINING PROTEIN"/>
    <property type="match status" value="1"/>
</dbReference>
<name>A0A2J0KZI5_9BACT</name>
<dbReference type="GO" id="GO:0016747">
    <property type="term" value="F:acyltransferase activity, transferring groups other than amino-acyl groups"/>
    <property type="evidence" value="ECO:0007669"/>
    <property type="project" value="InterPro"/>
</dbReference>
<dbReference type="AlphaFoldDB" id="A0A2J0KZI5"/>
<feature type="domain" description="N-acetyltransferase" evidence="1">
    <location>
        <begin position="7"/>
        <end position="168"/>
    </location>
</feature>
<protein>
    <recommendedName>
        <fullName evidence="1">N-acetyltransferase domain-containing protein</fullName>
    </recommendedName>
</protein>
<dbReference type="PANTHER" id="PTHR43328">
    <property type="entry name" value="ACETYLTRANSFERASE-RELATED"/>
    <property type="match status" value="1"/>
</dbReference>
<gene>
    <name evidence="2" type="ORF">COS99_03395</name>
</gene>